<comment type="subcellular location">
    <subcellularLocation>
        <location evidence="1">Membrane</location>
        <topology evidence="1">Single-pass membrane protein</topology>
    </subcellularLocation>
</comment>
<feature type="transmembrane region" description="Helical" evidence="7">
    <location>
        <begin position="39"/>
        <end position="59"/>
    </location>
</feature>
<evidence type="ECO:0000313" key="9">
    <source>
        <dbReference type="Proteomes" id="UP000035489"/>
    </source>
</evidence>
<dbReference type="GO" id="GO:0016020">
    <property type="term" value="C:membrane"/>
    <property type="evidence" value="ECO:0007669"/>
    <property type="project" value="UniProtKB-SubCell"/>
</dbReference>
<dbReference type="AlphaFoldDB" id="A0A0H1R9N0"/>
<dbReference type="Pfam" id="PF03743">
    <property type="entry name" value="TrbI"/>
    <property type="match status" value="1"/>
</dbReference>
<evidence type="ECO:0000256" key="4">
    <source>
        <dbReference type="ARBA" id="ARBA00022989"/>
    </source>
</evidence>
<dbReference type="CDD" id="cd16429">
    <property type="entry name" value="VirB10"/>
    <property type="match status" value="1"/>
</dbReference>
<name>A0A0H1R9N0_9HYPH</name>
<sequence>MSENNPASNGSPSASAPDFAAPMRLRAEPPRVTRLSRKVLAGAGLVVSVGIGTALIYALHTRTSGIGNEELYSTENRPTADGLAGLPRDYTGPILGPPLPGDLGRPILDAQNRGQPVAPPAMATPQVDPEEQRRLAEQEAARTSRVFFQTGPGTAATSPGIAAPNPTAMGLPGQSGIPTAQDRQLAFLNAAVDRRTVVADRVMAPPSPYVLQAGAVIPAALITGIRSDLPGQITAQVTENIYDSPTGRILIVPQGTRIIGEYSNDVGFGQRRVLLVWNRLIFPNGRSIVLERQPGADTQGYAGLEDGVDYHWWDLAKAAGLSTLLTIGAELAVDNEDRLLGAIRNGAQDTINDAGQQIIRRQLNVAPTLTIRPGFPVRVIVTRDLVFEPYRG</sequence>
<comment type="caution">
    <text evidence="8">The sequence shown here is derived from an EMBL/GenBank/DDBJ whole genome shotgun (WGS) entry which is preliminary data.</text>
</comment>
<evidence type="ECO:0000256" key="2">
    <source>
        <dbReference type="ARBA" id="ARBA00010265"/>
    </source>
</evidence>
<reference evidence="8 9" key="1">
    <citation type="submission" date="2015-05" db="EMBL/GenBank/DDBJ databases">
        <title>Draft genome sequence of Microvirga vignae strain BR3299, a novel nitrogen fixing bacteria isolated from Brazil semi-aired region.</title>
        <authorList>
            <person name="Zilli J.E."/>
            <person name="Passos S.R."/>
            <person name="Leite J."/>
            <person name="Baldani J.I."/>
            <person name="Xavier G.R."/>
            <person name="Rumjaneck N.G."/>
            <person name="Simoes-Araujo J.L."/>
        </authorList>
    </citation>
    <scope>NUCLEOTIDE SEQUENCE [LARGE SCALE GENOMIC DNA]</scope>
    <source>
        <strain evidence="8 9">BR3299</strain>
    </source>
</reference>
<comment type="similarity">
    <text evidence="2">Belongs to the TrbI/VirB10 family.</text>
</comment>
<dbReference type="Proteomes" id="UP000035489">
    <property type="component" value="Unassembled WGS sequence"/>
</dbReference>
<evidence type="ECO:0000256" key="1">
    <source>
        <dbReference type="ARBA" id="ARBA00004167"/>
    </source>
</evidence>
<evidence type="ECO:0000256" key="7">
    <source>
        <dbReference type="SAM" id="Phobius"/>
    </source>
</evidence>
<proteinExistence type="inferred from homology"/>
<dbReference type="InterPro" id="IPR005498">
    <property type="entry name" value="T4SS_VirB10/TraB/TrbI"/>
</dbReference>
<keyword evidence="3 7" id="KW-0812">Transmembrane</keyword>
<protein>
    <submittedName>
        <fullName evidence="8">Conjugal transfer protein TraI</fullName>
    </submittedName>
</protein>
<dbReference type="InterPro" id="IPR042217">
    <property type="entry name" value="T4SS_VirB10/TrbI"/>
</dbReference>
<dbReference type="EMBL" id="LCYG01000043">
    <property type="protein sequence ID" value="KLK91925.1"/>
    <property type="molecule type" value="Genomic_DNA"/>
</dbReference>
<dbReference type="PATRIC" id="fig|1225564.3.peg.4648"/>
<evidence type="ECO:0000256" key="6">
    <source>
        <dbReference type="SAM" id="MobiDB-lite"/>
    </source>
</evidence>
<evidence type="ECO:0000256" key="5">
    <source>
        <dbReference type="ARBA" id="ARBA00023136"/>
    </source>
</evidence>
<feature type="compositionally biased region" description="Low complexity" evidence="6">
    <location>
        <begin position="1"/>
        <end position="22"/>
    </location>
</feature>
<keyword evidence="5 7" id="KW-0472">Membrane</keyword>
<dbReference type="Gene3D" id="2.40.128.260">
    <property type="entry name" value="Type IV secretion system, VirB10/TraB/TrbI"/>
    <property type="match status" value="1"/>
</dbReference>
<evidence type="ECO:0000313" key="8">
    <source>
        <dbReference type="EMBL" id="KLK91925.1"/>
    </source>
</evidence>
<organism evidence="8 9">
    <name type="scientific">Microvirga vignae</name>
    <dbReference type="NCBI Taxonomy" id="1225564"/>
    <lineage>
        <taxon>Bacteria</taxon>
        <taxon>Pseudomonadati</taxon>
        <taxon>Pseudomonadota</taxon>
        <taxon>Alphaproteobacteria</taxon>
        <taxon>Hyphomicrobiales</taxon>
        <taxon>Methylobacteriaceae</taxon>
        <taxon>Microvirga</taxon>
    </lineage>
</organism>
<keyword evidence="4 7" id="KW-1133">Transmembrane helix</keyword>
<accession>A0A0H1R9N0</accession>
<dbReference type="STRING" id="1225564.AA309_17665"/>
<evidence type="ECO:0000256" key="3">
    <source>
        <dbReference type="ARBA" id="ARBA00022692"/>
    </source>
</evidence>
<gene>
    <name evidence="8" type="ORF">AA309_17665</name>
</gene>
<keyword evidence="9" id="KW-1185">Reference proteome</keyword>
<feature type="region of interest" description="Disordered" evidence="6">
    <location>
        <begin position="1"/>
        <end position="24"/>
    </location>
</feature>